<dbReference type="PANTHER" id="PTHR48475">
    <property type="entry name" value="RIBONUCLEASE H"/>
    <property type="match status" value="1"/>
</dbReference>
<evidence type="ECO:0000313" key="3">
    <source>
        <dbReference type="Proteomes" id="UP001237642"/>
    </source>
</evidence>
<comment type="caution">
    <text evidence="2">The sequence shown here is derived from an EMBL/GenBank/DDBJ whole genome shotgun (WGS) entry which is preliminary data.</text>
</comment>
<protein>
    <recommendedName>
        <fullName evidence="1">Tf2-1-like SH3-like domain-containing protein</fullName>
    </recommendedName>
</protein>
<organism evidence="2 3">
    <name type="scientific">Heracleum sosnowskyi</name>
    <dbReference type="NCBI Taxonomy" id="360622"/>
    <lineage>
        <taxon>Eukaryota</taxon>
        <taxon>Viridiplantae</taxon>
        <taxon>Streptophyta</taxon>
        <taxon>Embryophyta</taxon>
        <taxon>Tracheophyta</taxon>
        <taxon>Spermatophyta</taxon>
        <taxon>Magnoliopsida</taxon>
        <taxon>eudicotyledons</taxon>
        <taxon>Gunneridae</taxon>
        <taxon>Pentapetalae</taxon>
        <taxon>asterids</taxon>
        <taxon>campanulids</taxon>
        <taxon>Apiales</taxon>
        <taxon>Apiaceae</taxon>
        <taxon>Apioideae</taxon>
        <taxon>apioid superclade</taxon>
        <taxon>Tordylieae</taxon>
        <taxon>Tordyliinae</taxon>
        <taxon>Heracleum</taxon>
    </lineage>
</organism>
<name>A0AAD8N530_9APIA</name>
<dbReference type="Proteomes" id="UP001237642">
    <property type="component" value="Unassembled WGS sequence"/>
</dbReference>
<keyword evidence="3" id="KW-1185">Reference proteome</keyword>
<dbReference type="PANTHER" id="PTHR48475:SF1">
    <property type="entry name" value="RNASE H TYPE-1 DOMAIN-CONTAINING PROTEIN"/>
    <property type="match status" value="1"/>
</dbReference>
<dbReference type="EMBL" id="JAUIZM010000002">
    <property type="protein sequence ID" value="KAK1396934.1"/>
    <property type="molecule type" value="Genomic_DNA"/>
</dbReference>
<sequence>MRLALDLIDEVRDEAHARNVEYQKRTSFHYNRKVKERFFRQGDLVLKKIEASGVGEKGKLAPNWEGPYRVKKTLGRGAYKLETLNETEVPHTWHASNLKIYYV</sequence>
<proteinExistence type="predicted"/>
<evidence type="ECO:0000313" key="2">
    <source>
        <dbReference type="EMBL" id="KAK1396934.1"/>
    </source>
</evidence>
<reference evidence="2" key="1">
    <citation type="submission" date="2023-02" db="EMBL/GenBank/DDBJ databases">
        <title>Genome of toxic invasive species Heracleum sosnowskyi carries increased number of genes despite the absence of recent whole-genome duplications.</title>
        <authorList>
            <person name="Schelkunov M."/>
            <person name="Shtratnikova V."/>
            <person name="Makarenko M."/>
            <person name="Klepikova A."/>
            <person name="Omelchenko D."/>
            <person name="Novikova G."/>
            <person name="Obukhova E."/>
            <person name="Bogdanov V."/>
            <person name="Penin A."/>
            <person name="Logacheva M."/>
        </authorList>
    </citation>
    <scope>NUCLEOTIDE SEQUENCE</scope>
    <source>
        <strain evidence="2">Hsosn_3</strain>
        <tissue evidence="2">Leaf</tissue>
    </source>
</reference>
<gene>
    <name evidence="2" type="ORF">POM88_006797</name>
</gene>
<dbReference type="AlphaFoldDB" id="A0AAD8N530"/>
<dbReference type="InterPro" id="IPR056924">
    <property type="entry name" value="SH3_Tf2-1"/>
</dbReference>
<evidence type="ECO:0000259" key="1">
    <source>
        <dbReference type="Pfam" id="PF24626"/>
    </source>
</evidence>
<feature type="domain" description="Tf2-1-like SH3-like" evidence="1">
    <location>
        <begin position="42"/>
        <end position="101"/>
    </location>
</feature>
<reference evidence="2" key="2">
    <citation type="submission" date="2023-05" db="EMBL/GenBank/DDBJ databases">
        <authorList>
            <person name="Schelkunov M.I."/>
        </authorList>
    </citation>
    <scope>NUCLEOTIDE SEQUENCE</scope>
    <source>
        <strain evidence="2">Hsosn_3</strain>
        <tissue evidence="2">Leaf</tissue>
    </source>
</reference>
<accession>A0AAD8N530</accession>
<dbReference type="Pfam" id="PF24626">
    <property type="entry name" value="SH3_Tf2-1"/>
    <property type="match status" value="1"/>
</dbReference>